<evidence type="ECO:0000256" key="8">
    <source>
        <dbReference type="ARBA" id="ARBA00045204"/>
    </source>
</evidence>
<evidence type="ECO:0000256" key="1">
    <source>
        <dbReference type="ARBA" id="ARBA00004477"/>
    </source>
</evidence>
<evidence type="ECO:0000256" key="10">
    <source>
        <dbReference type="SAM" id="Phobius"/>
    </source>
</evidence>
<reference evidence="11 12" key="1">
    <citation type="submission" date="2021-02" db="EMBL/GenBank/DDBJ databases">
        <title>Variation within the Batrachochytrium salamandrivorans European outbreak.</title>
        <authorList>
            <person name="Kelly M."/>
            <person name="Pasmans F."/>
            <person name="Shea T.P."/>
            <person name="Munoz J.F."/>
            <person name="Carranza S."/>
            <person name="Cuomo C.A."/>
            <person name="Martel A."/>
        </authorList>
    </citation>
    <scope>NUCLEOTIDE SEQUENCE [LARGE SCALE GENOMIC DNA]</scope>
    <source>
        <strain evidence="11 12">AMFP18/2</strain>
    </source>
</reference>
<evidence type="ECO:0000256" key="6">
    <source>
        <dbReference type="ARBA" id="ARBA00022989"/>
    </source>
</evidence>
<evidence type="ECO:0000256" key="5">
    <source>
        <dbReference type="ARBA" id="ARBA00022824"/>
    </source>
</evidence>
<comment type="similarity">
    <text evidence="2">Belongs to the SPCS1 family.</text>
</comment>
<gene>
    <name evidence="11" type="ORF">BASA50_002102</name>
</gene>
<keyword evidence="5" id="KW-0256">Endoplasmic reticulum</keyword>
<dbReference type="EMBL" id="JAFCIX010000028">
    <property type="protein sequence ID" value="KAH6600719.1"/>
    <property type="molecule type" value="Genomic_DNA"/>
</dbReference>
<comment type="caution">
    <text evidence="11">The sequence shown here is derived from an EMBL/GenBank/DDBJ whole genome shotgun (WGS) entry which is preliminary data.</text>
</comment>
<keyword evidence="6 10" id="KW-1133">Transmembrane helix</keyword>
<accession>A0ABQ8FMD4</accession>
<comment type="function">
    <text evidence="8">Component of the signal peptidase complex (SPC) which catalyzes the cleavage of N-terminal signal sequences from nascent proteins as they are translocated into the lumen of the endoplasmic reticulum. Dispensable for SPC enzymatic activity.</text>
</comment>
<comment type="subcellular location">
    <subcellularLocation>
        <location evidence="1">Endoplasmic reticulum membrane</location>
        <topology evidence="1">Multi-pass membrane protein</topology>
    </subcellularLocation>
</comment>
<keyword evidence="7 10" id="KW-0472">Membrane</keyword>
<proteinExistence type="inferred from homology"/>
<feature type="transmembrane region" description="Helical" evidence="10">
    <location>
        <begin position="20"/>
        <end position="39"/>
    </location>
</feature>
<dbReference type="PANTHER" id="PTHR13202">
    <property type="entry name" value="MICROSOMAL SIGNAL PEPTIDASE 12 KDA SUBUNIT"/>
    <property type="match status" value="1"/>
</dbReference>
<evidence type="ECO:0000256" key="3">
    <source>
        <dbReference type="ARBA" id="ARBA00017059"/>
    </source>
</evidence>
<evidence type="ECO:0000256" key="9">
    <source>
        <dbReference type="SAM" id="MobiDB-lite"/>
    </source>
</evidence>
<feature type="transmembrane region" description="Helical" evidence="10">
    <location>
        <begin position="45"/>
        <end position="67"/>
    </location>
</feature>
<sequence length="115" mass="12613">MNILQSGKIDFHGQRLADKYSTAILTLTGVVGFVAGFATDSVLNTVIVDAVGLVLTCLICLPAWPMYNTHPVKWLEKEMPLTSDDDGSDNGDDTKKTPKQPKKVSVWGFISRILF</sequence>
<feature type="region of interest" description="Disordered" evidence="9">
    <location>
        <begin position="80"/>
        <end position="102"/>
    </location>
</feature>
<protein>
    <recommendedName>
        <fullName evidence="3">Signal peptidase complex subunit 1</fullName>
    </recommendedName>
</protein>
<organism evidence="11 12">
    <name type="scientific">Batrachochytrium salamandrivorans</name>
    <dbReference type="NCBI Taxonomy" id="1357716"/>
    <lineage>
        <taxon>Eukaryota</taxon>
        <taxon>Fungi</taxon>
        <taxon>Fungi incertae sedis</taxon>
        <taxon>Chytridiomycota</taxon>
        <taxon>Chytridiomycota incertae sedis</taxon>
        <taxon>Chytridiomycetes</taxon>
        <taxon>Rhizophydiales</taxon>
        <taxon>Rhizophydiales incertae sedis</taxon>
        <taxon>Batrachochytrium</taxon>
    </lineage>
</organism>
<dbReference type="Pfam" id="PF06645">
    <property type="entry name" value="SPC12"/>
    <property type="match status" value="1"/>
</dbReference>
<evidence type="ECO:0000256" key="4">
    <source>
        <dbReference type="ARBA" id="ARBA00022692"/>
    </source>
</evidence>
<keyword evidence="12" id="KW-1185">Reference proteome</keyword>
<evidence type="ECO:0000256" key="2">
    <source>
        <dbReference type="ARBA" id="ARBA00005245"/>
    </source>
</evidence>
<dbReference type="InterPro" id="IPR009542">
    <property type="entry name" value="Spc1/SPCS1"/>
</dbReference>
<evidence type="ECO:0000313" key="12">
    <source>
        <dbReference type="Proteomes" id="UP001648503"/>
    </source>
</evidence>
<evidence type="ECO:0000256" key="7">
    <source>
        <dbReference type="ARBA" id="ARBA00023136"/>
    </source>
</evidence>
<keyword evidence="4 10" id="KW-0812">Transmembrane</keyword>
<dbReference type="PANTHER" id="PTHR13202:SF0">
    <property type="entry name" value="SIGNAL PEPTIDASE COMPLEX SUBUNIT 1"/>
    <property type="match status" value="1"/>
</dbReference>
<name>A0ABQ8FMD4_9FUNG</name>
<dbReference type="Proteomes" id="UP001648503">
    <property type="component" value="Unassembled WGS sequence"/>
</dbReference>
<evidence type="ECO:0000313" key="11">
    <source>
        <dbReference type="EMBL" id="KAH6600719.1"/>
    </source>
</evidence>